<accession>A0AAW1DDS5</accession>
<evidence type="ECO:0000313" key="3">
    <source>
        <dbReference type="Proteomes" id="UP001461498"/>
    </source>
</evidence>
<organism evidence="2 3">
    <name type="scientific">Rhynocoris fuscipes</name>
    <dbReference type="NCBI Taxonomy" id="488301"/>
    <lineage>
        <taxon>Eukaryota</taxon>
        <taxon>Metazoa</taxon>
        <taxon>Ecdysozoa</taxon>
        <taxon>Arthropoda</taxon>
        <taxon>Hexapoda</taxon>
        <taxon>Insecta</taxon>
        <taxon>Pterygota</taxon>
        <taxon>Neoptera</taxon>
        <taxon>Paraneoptera</taxon>
        <taxon>Hemiptera</taxon>
        <taxon>Heteroptera</taxon>
        <taxon>Panheteroptera</taxon>
        <taxon>Cimicomorpha</taxon>
        <taxon>Reduviidae</taxon>
        <taxon>Harpactorinae</taxon>
        <taxon>Harpactorini</taxon>
        <taxon>Rhynocoris</taxon>
    </lineage>
</organism>
<dbReference type="Proteomes" id="UP001461498">
    <property type="component" value="Unassembled WGS sequence"/>
</dbReference>
<comment type="caution">
    <text evidence="2">The sequence shown here is derived from an EMBL/GenBank/DDBJ whole genome shotgun (WGS) entry which is preliminary data.</text>
</comment>
<evidence type="ECO:0000256" key="1">
    <source>
        <dbReference type="SAM" id="MobiDB-lite"/>
    </source>
</evidence>
<protein>
    <submittedName>
        <fullName evidence="2">Uncharacterized protein</fullName>
    </submittedName>
</protein>
<name>A0AAW1DDS5_9HEMI</name>
<dbReference type="AlphaFoldDB" id="A0AAW1DDS5"/>
<evidence type="ECO:0000313" key="2">
    <source>
        <dbReference type="EMBL" id="KAK9508268.1"/>
    </source>
</evidence>
<sequence>MVKHTGEIAINTIIDFHDIMLSNTKIPSPAGTTKFSPKTRLQKSNVKSKQVAGTQTANASFASNSTQTSELDFLDRINQLTEQRNALLQKIIDLEQQLDKKKEFCDKFSNTETESSCTAVDVGTQTGDSFDNKSAITVDANTEAIGFTEENVNTINRTFNEAESQTDSTSASFEVKSCTRNQEGNIYAEEHIKDDKEEEEGGGNENKGNKKEEI</sequence>
<feature type="region of interest" description="Disordered" evidence="1">
    <location>
        <begin position="27"/>
        <end position="48"/>
    </location>
</feature>
<gene>
    <name evidence="2" type="ORF">O3M35_007965</name>
</gene>
<feature type="region of interest" description="Disordered" evidence="1">
    <location>
        <begin position="182"/>
        <end position="214"/>
    </location>
</feature>
<keyword evidence="3" id="KW-1185">Reference proteome</keyword>
<proteinExistence type="predicted"/>
<feature type="compositionally biased region" description="Polar residues" evidence="1">
    <location>
        <begin position="27"/>
        <end position="36"/>
    </location>
</feature>
<dbReference type="EMBL" id="JAPXFL010000004">
    <property type="protein sequence ID" value="KAK9508268.1"/>
    <property type="molecule type" value="Genomic_DNA"/>
</dbReference>
<reference evidence="2 3" key="1">
    <citation type="submission" date="2022-12" db="EMBL/GenBank/DDBJ databases">
        <title>Chromosome-level genome assembly of true bugs.</title>
        <authorList>
            <person name="Ma L."/>
            <person name="Li H."/>
        </authorList>
    </citation>
    <scope>NUCLEOTIDE SEQUENCE [LARGE SCALE GENOMIC DNA]</scope>
    <source>
        <strain evidence="2">Lab_2022b</strain>
    </source>
</reference>